<evidence type="ECO:0000313" key="2">
    <source>
        <dbReference type="Proteomes" id="UP000502377"/>
    </source>
</evidence>
<accession>A0A6G5QNG3</accession>
<gene>
    <name evidence="1" type="ORF">CRECT_1620</name>
</gene>
<dbReference type="EMBL" id="CP012543">
    <property type="protein sequence ID" value="QCD47255.1"/>
    <property type="molecule type" value="Genomic_DNA"/>
</dbReference>
<sequence>MQEPQDSAQSEIAGKSGEEIIAYIKEKYDKFAYETQNSVEALEIKFVLAAAGIGIDDPKETVERLQDCVSYFKENIFPCTYLLRQRAIEYTRAQNTFIKSMNKFIKNISLIRLEAFVFGTIFGVFLMFLLHL</sequence>
<name>A0A6G5QNG3_CAMRE</name>
<organism evidence="1 2">
    <name type="scientific">Campylobacter rectus</name>
    <name type="common">Wolinella recta</name>
    <dbReference type="NCBI Taxonomy" id="203"/>
    <lineage>
        <taxon>Bacteria</taxon>
        <taxon>Pseudomonadati</taxon>
        <taxon>Campylobacterota</taxon>
        <taxon>Epsilonproteobacteria</taxon>
        <taxon>Campylobacterales</taxon>
        <taxon>Campylobacteraceae</taxon>
        <taxon>Campylobacter</taxon>
    </lineage>
</organism>
<dbReference type="AlphaFoldDB" id="A0A6G5QNG3"/>
<proteinExistence type="predicted"/>
<reference evidence="1 2" key="1">
    <citation type="submission" date="2016-07" db="EMBL/GenBank/DDBJ databases">
        <title>Comparative genomics of the Campylobacter concisus group.</title>
        <authorList>
            <person name="Miller W.G."/>
            <person name="Yee E."/>
            <person name="Chapman M.H."/>
            <person name="Huynh S."/>
            <person name="Bono J.L."/>
            <person name="On S.L.W."/>
            <person name="StLeger J."/>
            <person name="Foster G."/>
            <person name="Parker C.T."/>
        </authorList>
    </citation>
    <scope>NUCLEOTIDE SEQUENCE [LARGE SCALE GENOMIC DNA]</scope>
    <source>
        <strain evidence="1 2">ATCC 33238</strain>
    </source>
</reference>
<dbReference type="Proteomes" id="UP000502377">
    <property type="component" value="Chromosome"/>
</dbReference>
<dbReference type="KEGG" id="crx:CRECT_1620"/>
<protein>
    <submittedName>
        <fullName evidence="1">Uncharacterized protein</fullName>
    </submittedName>
</protein>
<dbReference type="RefSeq" id="WP_004319637.1">
    <property type="nucleotide sequence ID" value="NZ_CP012543.1"/>
</dbReference>
<evidence type="ECO:0000313" key="1">
    <source>
        <dbReference type="EMBL" id="QCD47255.1"/>
    </source>
</evidence>